<evidence type="ECO:0000313" key="1">
    <source>
        <dbReference type="EMBL" id="OQR88730.1"/>
    </source>
</evidence>
<dbReference type="STRING" id="74557.A0A1V9YT00"/>
<protein>
    <submittedName>
        <fullName evidence="1">Uncharacterized protein</fullName>
    </submittedName>
</protein>
<accession>A0A1V9YT00</accession>
<gene>
    <name evidence="1" type="ORF">THRCLA_22805</name>
</gene>
<organism evidence="1 2">
    <name type="scientific">Thraustotheca clavata</name>
    <dbReference type="NCBI Taxonomy" id="74557"/>
    <lineage>
        <taxon>Eukaryota</taxon>
        <taxon>Sar</taxon>
        <taxon>Stramenopiles</taxon>
        <taxon>Oomycota</taxon>
        <taxon>Saprolegniomycetes</taxon>
        <taxon>Saprolegniales</taxon>
        <taxon>Achlyaceae</taxon>
        <taxon>Thraustotheca</taxon>
    </lineage>
</organism>
<dbReference type="Proteomes" id="UP000243217">
    <property type="component" value="Unassembled WGS sequence"/>
</dbReference>
<dbReference type="AlphaFoldDB" id="A0A1V9YT00"/>
<comment type="caution">
    <text evidence="1">The sequence shown here is derived from an EMBL/GenBank/DDBJ whole genome shotgun (WGS) entry which is preliminary data.</text>
</comment>
<keyword evidence="2" id="KW-1185">Reference proteome</keyword>
<proteinExistence type="predicted"/>
<reference evidence="1 2" key="1">
    <citation type="journal article" date="2014" name="Genome Biol. Evol.">
        <title>The secreted proteins of Achlya hypogyna and Thraustotheca clavata identify the ancestral oomycete secretome and reveal gene acquisitions by horizontal gene transfer.</title>
        <authorList>
            <person name="Misner I."/>
            <person name="Blouin N."/>
            <person name="Leonard G."/>
            <person name="Richards T.A."/>
            <person name="Lane C.E."/>
        </authorList>
    </citation>
    <scope>NUCLEOTIDE SEQUENCE [LARGE SCALE GENOMIC DNA]</scope>
    <source>
        <strain evidence="1 2">ATCC 34112</strain>
    </source>
</reference>
<name>A0A1V9YT00_9STRA</name>
<sequence length="57" mass="6559">GLSLMFRMKRTREIKASHAEIKEMRRATTVVVMPPQQPDSEIIIMGEHSLEVQPTRP</sequence>
<evidence type="ECO:0000313" key="2">
    <source>
        <dbReference type="Proteomes" id="UP000243217"/>
    </source>
</evidence>
<feature type="non-terminal residue" evidence="1">
    <location>
        <position position="1"/>
    </location>
</feature>
<dbReference type="EMBL" id="JNBS01003038">
    <property type="protein sequence ID" value="OQR88730.1"/>
    <property type="molecule type" value="Genomic_DNA"/>
</dbReference>